<dbReference type="InterPro" id="IPR011712">
    <property type="entry name" value="Sig_transdc_His_kin_sub3_dim/P"/>
</dbReference>
<name>A0ABS5L758_9ACTN</name>
<keyword evidence="10" id="KW-0472">Membrane</keyword>
<dbReference type="RefSeq" id="WP_212021366.1">
    <property type="nucleotide sequence ID" value="NZ_JAAFYZ010000327.1"/>
</dbReference>
<protein>
    <recommendedName>
        <fullName evidence="2">histidine kinase</fullName>
        <ecNumber evidence="2">2.7.13.3</ecNumber>
    </recommendedName>
</protein>
<evidence type="ECO:0000256" key="9">
    <source>
        <dbReference type="SAM" id="MobiDB-lite"/>
    </source>
</evidence>
<dbReference type="Gene3D" id="3.30.565.10">
    <property type="entry name" value="Histidine kinase-like ATPase, C-terminal domain"/>
    <property type="match status" value="1"/>
</dbReference>
<feature type="transmembrane region" description="Helical" evidence="10">
    <location>
        <begin position="76"/>
        <end position="98"/>
    </location>
</feature>
<dbReference type="CDD" id="cd16917">
    <property type="entry name" value="HATPase_UhpB-NarQ-NarX-like"/>
    <property type="match status" value="1"/>
</dbReference>
<evidence type="ECO:0000256" key="10">
    <source>
        <dbReference type="SAM" id="Phobius"/>
    </source>
</evidence>
<dbReference type="EC" id="2.7.13.3" evidence="2"/>
<feature type="transmembrane region" description="Helical" evidence="10">
    <location>
        <begin position="146"/>
        <end position="168"/>
    </location>
</feature>
<gene>
    <name evidence="13" type="ORF">KGQ19_45620</name>
</gene>
<accession>A0ABS5L758</accession>
<proteinExistence type="predicted"/>
<evidence type="ECO:0000313" key="13">
    <source>
        <dbReference type="EMBL" id="MBS2554158.1"/>
    </source>
</evidence>
<feature type="region of interest" description="Disordered" evidence="9">
    <location>
        <begin position="408"/>
        <end position="441"/>
    </location>
</feature>
<evidence type="ECO:0000259" key="12">
    <source>
        <dbReference type="Pfam" id="PF07730"/>
    </source>
</evidence>
<keyword evidence="14" id="KW-1185">Reference proteome</keyword>
<dbReference type="InterPro" id="IPR003594">
    <property type="entry name" value="HATPase_dom"/>
</dbReference>
<keyword evidence="5" id="KW-0547">Nucleotide-binding</keyword>
<feature type="region of interest" description="Disordered" evidence="9">
    <location>
        <begin position="346"/>
        <end position="369"/>
    </location>
</feature>
<feature type="transmembrane region" description="Helical" evidence="10">
    <location>
        <begin position="54"/>
        <end position="70"/>
    </location>
</feature>
<feature type="transmembrane region" description="Helical" evidence="10">
    <location>
        <begin position="110"/>
        <end position="134"/>
    </location>
</feature>
<comment type="caution">
    <text evidence="13">The sequence shown here is derived from an EMBL/GenBank/DDBJ whole genome shotgun (WGS) entry which is preliminary data.</text>
</comment>
<sequence>MRAQPPVPGQRAWVAFDVAFATAVTALSTWELVRGWSRPQAYRGQDYRMASWQLAAMVAGVVLSGAALAARRWRPLPALAVVLAAWLAMLVVAWPMAARSLSSFEMISALLLYSVAVTETLPVAVAALAVVVVGDTATVVGSHRPQVNLVATMGLAMLFAWALGLAVARYRDIGVRLREQQDAAARAELDRERVRLARELHDVLAHSMSVVNVQAGYGRFAIGRDPAAVEAALAAIQTVSAEAMTEMRGMLAVLRDGREAAALTPAPRLRDLSRLVTTCAEAGVSVRVGTAGTVRELPDGLELAAFRIVQEALTNVVKHAHTRAAQVLLEYQAAALEVTVTDAGRGGSLSGGGGDGDGPGHRHGSGHGLAGITERVGLYEGTVEVGPLPGGGWRVRAMLPCPAAPADPGLSGLEAGDGTTPDAGPPAPSLALARAGERGAV</sequence>
<evidence type="ECO:0000256" key="5">
    <source>
        <dbReference type="ARBA" id="ARBA00022741"/>
    </source>
</evidence>
<feature type="compositionally biased region" description="Gly residues" evidence="9">
    <location>
        <begin position="346"/>
        <end position="357"/>
    </location>
</feature>
<evidence type="ECO:0000256" key="8">
    <source>
        <dbReference type="ARBA" id="ARBA00023012"/>
    </source>
</evidence>
<keyword evidence="6" id="KW-0418">Kinase</keyword>
<evidence type="ECO:0000256" key="4">
    <source>
        <dbReference type="ARBA" id="ARBA00022679"/>
    </source>
</evidence>
<dbReference type="Proteomes" id="UP000730482">
    <property type="component" value="Unassembled WGS sequence"/>
</dbReference>
<feature type="domain" description="Signal transduction histidine kinase subgroup 3 dimerisation and phosphoacceptor" evidence="12">
    <location>
        <begin position="192"/>
        <end position="257"/>
    </location>
</feature>
<organism evidence="13 14">
    <name type="scientific">Catenulispora pinistramenti</name>
    <dbReference type="NCBI Taxonomy" id="2705254"/>
    <lineage>
        <taxon>Bacteria</taxon>
        <taxon>Bacillati</taxon>
        <taxon>Actinomycetota</taxon>
        <taxon>Actinomycetes</taxon>
        <taxon>Catenulisporales</taxon>
        <taxon>Catenulisporaceae</taxon>
        <taxon>Catenulispora</taxon>
    </lineage>
</organism>
<evidence type="ECO:0000259" key="11">
    <source>
        <dbReference type="Pfam" id="PF02518"/>
    </source>
</evidence>
<keyword evidence="4" id="KW-0808">Transferase</keyword>
<comment type="catalytic activity">
    <reaction evidence="1">
        <text>ATP + protein L-histidine = ADP + protein N-phospho-L-histidine.</text>
        <dbReference type="EC" id="2.7.13.3"/>
    </reaction>
</comment>
<evidence type="ECO:0000256" key="7">
    <source>
        <dbReference type="ARBA" id="ARBA00022840"/>
    </source>
</evidence>
<dbReference type="InterPro" id="IPR050482">
    <property type="entry name" value="Sensor_HK_TwoCompSys"/>
</dbReference>
<dbReference type="InterPro" id="IPR036890">
    <property type="entry name" value="HATPase_C_sf"/>
</dbReference>
<feature type="domain" description="Histidine kinase/HSP90-like ATPase" evidence="11">
    <location>
        <begin position="302"/>
        <end position="401"/>
    </location>
</feature>
<keyword evidence="8" id="KW-0902">Two-component regulatory system</keyword>
<evidence type="ECO:0000256" key="3">
    <source>
        <dbReference type="ARBA" id="ARBA00022553"/>
    </source>
</evidence>
<dbReference type="EMBL" id="JAAFYZ010000327">
    <property type="protein sequence ID" value="MBS2554158.1"/>
    <property type="molecule type" value="Genomic_DNA"/>
</dbReference>
<keyword evidence="3" id="KW-0597">Phosphoprotein</keyword>
<dbReference type="SUPFAM" id="SSF55874">
    <property type="entry name" value="ATPase domain of HSP90 chaperone/DNA topoisomerase II/histidine kinase"/>
    <property type="match status" value="1"/>
</dbReference>
<dbReference type="Pfam" id="PF02518">
    <property type="entry name" value="HATPase_c"/>
    <property type="match status" value="1"/>
</dbReference>
<reference evidence="13 14" key="1">
    <citation type="submission" date="2020-02" db="EMBL/GenBank/DDBJ databases">
        <title>Acidophilic actinobacteria isolated from forest soil.</title>
        <authorList>
            <person name="Golinska P."/>
        </authorList>
    </citation>
    <scope>NUCLEOTIDE SEQUENCE [LARGE SCALE GENOMIC DNA]</scope>
    <source>
        <strain evidence="13 14">NL8</strain>
    </source>
</reference>
<dbReference type="Pfam" id="PF07730">
    <property type="entry name" value="HisKA_3"/>
    <property type="match status" value="1"/>
</dbReference>
<keyword evidence="10" id="KW-0812">Transmembrane</keyword>
<evidence type="ECO:0000256" key="2">
    <source>
        <dbReference type="ARBA" id="ARBA00012438"/>
    </source>
</evidence>
<evidence type="ECO:0000256" key="6">
    <source>
        <dbReference type="ARBA" id="ARBA00022777"/>
    </source>
</evidence>
<dbReference type="Gene3D" id="1.20.5.1930">
    <property type="match status" value="1"/>
</dbReference>
<keyword evidence="10" id="KW-1133">Transmembrane helix</keyword>
<keyword evidence="7" id="KW-0067">ATP-binding</keyword>
<feature type="transmembrane region" description="Helical" evidence="10">
    <location>
        <begin position="12"/>
        <end position="33"/>
    </location>
</feature>
<evidence type="ECO:0000313" key="14">
    <source>
        <dbReference type="Proteomes" id="UP000730482"/>
    </source>
</evidence>
<dbReference type="PANTHER" id="PTHR24421:SF10">
    <property type="entry name" value="NITRATE_NITRITE SENSOR PROTEIN NARQ"/>
    <property type="match status" value="1"/>
</dbReference>
<evidence type="ECO:0000256" key="1">
    <source>
        <dbReference type="ARBA" id="ARBA00000085"/>
    </source>
</evidence>
<dbReference type="PANTHER" id="PTHR24421">
    <property type="entry name" value="NITRATE/NITRITE SENSOR PROTEIN NARX-RELATED"/>
    <property type="match status" value="1"/>
</dbReference>